<evidence type="ECO:0000256" key="4">
    <source>
        <dbReference type="ARBA" id="ARBA00022833"/>
    </source>
</evidence>
<name>A0A174MZ11_BACUN</name>
<dbReference type="InterPro" id="IPR001279">
    <property type="entry name" value="Metallo-B-lactamas"/>
</dbReference>
<sequence>MLPPRLSTVITEMNIHQIVNSVFTSNTYILSVEGKDGHVLIDIGDIAPIKQCVQEKCGTVQALFLTHTHYDHIYGIKDLLRLYPDCTVYTSSFGKEALGSDKLNFSRYHNDPVIWMGDNVTVLHENDKVEIFPGIFVEVFKTPGHDKSCLTYKVENNVFSGDSYIPGVKVIASFPNSDREDARISKERIMELTKDCSLYPGHGNIYE</sequence>
<dbReference type="AlphaFoldDB" id="A0A174MZ11"/>
<organism evidence="6 7">
    <name type="scientific">Bacteroides uniformis</name>
    <dbReference type="NCBI Taxonomy" id="820"/>
    <lineage>
        <taxon>Bacteria</taxon>
        <taxon>Pseudomonadati</taxon>
        <taxon>Bacteroidota</taxon>
        <taxon>Bacteroidia</taxon>
        <taxon>Bacteroidales</taxon>
        <taxon>Bacteroidaceae</taxon>
        <taxon>Bacteroides</taxon>
    </lineage>
</organism>
<dbReference type="GO" id="GO:0016787">
    <property type="term" value="F:hydrolase activity"/>
    <property type="evidence" value="ECO:0007669"/>
    <property type="project" value="UniProtKB-KW"/>
</dbReference>
<dbReference type="CDD" id="cd06262">
    <property type="entry name" value="metallo-hydrolase-like_MBL-fold"/>
    <property type="match status" value="1"/>
</dbReference>
<keyword evidence="4" id="KW-0862">Zinc</keyword>
<dbReference type="SMART" id="SM00849">
    <property type="entry name" value="Lactamase_B"/>
    <property type="match status" value="1"/>
</dbReference>
<evidence type="ECO:0000256" key="1">
    <source>
        <dbReference type="ARBA" id="ARBA00001947"/>
    </source>
</evidence>
<dbReference type="Pfam" id="PF00753">
    <property type="entry name" value="Lactamase_B"/>
    <property type="match status" value="1"/>
</dbReference>
<dbReference type="Proteomes" id="UP000095614">
    <property type="component" value="Unassembled WGS sequence"/>
</dbReference>
<gene>
    <name evidence="6" type="ORF">ERS852462_03553</name>
</gene>
<dbReference type="PANTHER" id="PTHR46233">
    <property type="entry name" value="HYDROXYACYLGLUTATHIONE HYDROLASE GLOC"/>
    <property type="match status" value="1"/>
</dbReference>
<accession>A0A174MZ11</accession>
<dbReference type="InterPro" id="IPR051453">
    <property type="entry name" value="MBL_Glyoxalase_II"/>
</dbReference>
<keyword evidence="3" id="KW-0378">Hydrolase</keyword>
<proteinExistence type="predicted"/>
<dbReference type="GO" id="GO:0046872">
    <property type="term" value="F:metal ion binding"/>
    <property type="evidence" value="ECO:0007669"/>
    <property type="project" value="UniProtKB-KW"/>
</dbReference>
<keyword evidence="2" id="KW-0479">Metal-binding</keyword>
<dbReference type="SUPFAM" id="SSF56281">
    <property type="entry name" value="Metallo-hydrolase/oxidoreductase"/>
    <property type="match status" value="1"/>
</dbReference>
<comment type="cofactor">
    <cofactor evidence="1">
        <name>Zn(2+)</name>
        <dbReference type="ChEBI" id="CHEBI:29105"/>
    </cofactor>
</comment>
<evidence type="ECO:0000259" key="5">
    <source>
        <dbReference type="SMART" id="SM00849"/>
    </source>
</evidence>
<protein>
    <submittedName>
        <fullName evidence="6">Metallo-beta-lactamase</fullName>
    </submittedName>
</protein>
<reference evidence="6 7" key="1">
    <citation type="submission" date="2015-09" db="EMBL/GenBank/DDBJ databases">
        <authorList>
            <consortium name="Pathogen Informatics"/>
        </authorList>
    </citation>
    <scope>NUCLEOTIDE SEQUENCE [LARGE SCALE GENOMIC DNA]</scope>
    <source>
        <strain evidence="6 7">2789STDY5834847</strain>
    </source>
</reference>
<dbReference type="InterPro" id="IPR036866">
    <property type="entry name" value="RibonucZ/Hydroxyglut_hydro"/>
</dbReference>
<dbReference type="EMBL" id="CZAF01000010">
    <property type="protein sequence ID" value="CUP41583.1"/>
    <property type="molecule type" value="Genomic_DNA"/>
</dbReference>
<dbReference type="Gene3D" id="3.60.15.10">
    <property type="entry name" value="Ribonuclease Z/Hydroxyacylglutathione hydrolase-like"/>
    <property type="match status" value="1"/>
</dbReference>
<evidence type="ECO:0000256" key="2">
    <source>
        <dbReference type="ARBA" id="ARBA00022723"/>
    </source>
</evidence>
<dbReference type="PANTHER" id="PTHR46233:SF3">
    <property type="entry name" value="HYDROXYACYLGLUTATHIONE HYDROLASE GLOC"/>
    <property type="match status" value="1"/>
</dbReference>
<evidence type="ECO:0000313" key="6">
    <source>
        <dbReference type="EMBL" id="CUP41583.1"/>
    </source>
</evidence>
<evidence type="ECO:0000256" key="3">
    <source>
        <dbReference type="ARBA" id="ARBA00022801"/>
    </source>
</evidence>
<feature type="domain" description="Metallo-beta-lactamase" evidence="5">
    <location>
        <begin position="24"/>
        <end position="202"/>
    </location>
</feature>
<evidence type="ECO:0000313" key="7">
    <source>
        <dbReference type="Proteomes" id="UP000095614"/>
    </source>
</evidence>